<dbReference type="InterPro" id="IPR002586">
    <property type="entry name" value="CobQ/CobB/MinD/ParA_Nub-bd_dom"/>
</dbReference>
<feature type="domain" description="CobQ/CobB/MinD/ParA nucleotide binding" evidence="5">
    <location>
        <begin position="5"/>
        <end position="231"/>
    </location>
</feature>
<feature type="active site" evidence="4">
    <location>
        <position position="447"/>
    </location>
</feature>
<dbReference type="Gene3D" id="3.40.50.300">
    <property type="entry name" value="P-loop containing nucleotide triphosphate hydrolases"/>
    <property type="match status" value="1"/>
</dbReference>
<dbReference type="Pfam" id="PF01656">
    <property type="entry name" value="CbiA"/>
    <property type="match status" value="1"/>
</dbReference>
<dbReference type="RefSeq" id="WP_196603209.1">
    <property type="nucleotide sequence ID" value="NZ_CP116940.1"/>
</dbReference>
<dbReference type="EMBL" id="JAUSUE010000008">
    <property type="protein sequence ID" value="MDQ0203675.1"/>
    <property type="molecule type" value="Genomic_DNA"/>
</dbReference>
<organism evidence="7 8">
    <name type="scientific">Pectinatus haikarae</name>
    <dbReference type="NCBI Taxonomy" id="349096"/>
    <lineage>
        <taxon>Bacteria</taxon>
        <taxon>Bacillati</taxon>
        <taxon>Bacillota</taxon>
        <taxon>Negativicutes</taxon>
        <taxon>Selenomonadales</taxon>
        <taxon>Selenomonadaceae</taxon>
        <taxon>Pectinatus</taxon>
    </lineage>
</organism>
<keyword evidence="8" id="KW-1185">Reference proteome</keyword>
<reference evidence="7 8" key="1">
    <citation type="submission" date="2023-07" db="EMBL/GenBank/DDBJ databases">
        <title>Genomic Encyclopedia of Type Strains, Phase IV (KMG-IV): sequencing the most valuable type-strain genomes for metagenomic binning, comparative biology and taxonomic classification.</title>
        <authorList>
            <person name="Goeker M."/>
        </authorList>
    </citation>
    <scope>NUCLEOTIDE SEQUENCE [LARGE SCALE GENOMIC DNA]</scope>
    <source>
        <strain evidence="7 8">DSM 16980</strain>
    </source>
</reference>
<evidence type="ECO:0000256" key="1">
    <source>
        <dbReference type="ARBA" id="ARBA00004953"/>
    </source>
</evidence>
<evidence type="ECO:0000256" key="3">
    <source>
        <dbReference type="ARBA" id="ARBA00022962"/>
    </source>
</evidence>
<dbReference type="NCBIfam" id="TIGR00313">
    <property type="entry name" value="cobQ"/>
    <property type="match status" value="1"/>
</dbReference>
<comment type="function">
    <text evidence="4">Catalyzes amidations at positions B, D, E, and G on adenosylcobyrinic A,C-diamide. NH(2) groups are provided by glutamine, and one molecule of ATP is hydrogenolyzed for each amidation.</text>
</comment>
<keyword evidence="3 4" id="KW-0315">Glutamine amidotransferase</keyword>
<evidence type="ECO:0000259" key="5">
    <source>
        <dbReference type="Pfam" id="PF01656"/>
    </source>
</evidence>
<evidence type="ECO:0000313" key="8">
    <source>
        <dbReference type="Proteomes" id="UP001239167"/>
    </source>
</evidence>
<gene>
    <name evidence="4" type="primary">cobQ</name>
    <name evidence="7" type="ORF">J2S01_001392</name>
</gene>
<comment type="pathway">
    <text evidence="1 4">Cofactor biosynthesis; adenosylcobalamin biosynthesis.</text>
</comment>
<dbReference type="InterPro" id="IPR027417">
    <property type="entry name" value="P-loop_NTPase"/>
</dbReference>
<dbReference type="InterPro" id="IPR011698">
    <property type="entry name" value="GATase_3"/>
</dbReference>
<keyword evidence="2 4" id="KW-0169">Cobalamin biosynthesis</keyword>
<sequence>MTKYIMLQGTSSHVGKSILTTALCRIFFQDGINIAPFKAQNMALNSYVTEDGREMGRAQIAQAEAAGLEPCVEMNPVLLKPTGNSCSQVILMGRPVGNMSAKEYHQGYSLKAFETVKKALAKMQDRFEMLAIEGAGSPAEINLKANDIVNMRIAKHLNAPVLLIADIDRGGALASLVGTLALLDDEERKLVKGLVINKFRGDIKLLEPALDFLERKTGKPVLGVVPYLENLDIDDEDSVSLDDKDKKVNKENAVLKIAVIRTPKISNFTDFDALSREEDVNLYYASTAGQLGSPDLIILPGSKNTTEDLLYLRSSGLEKCLKDAHENKVPLVGVCGGYQMLGSKIRDPYHTESAHDEVDALNFLPMITTFAEKKVTSQIKAQAMDWQFLGEKASFAELNGYEIHMGLTDFADEVRHPFVINMRGECPVNKVDGAVSADGFIMGSYIHGIFDNDEYRRTLLNILRKRKDLPPLPASQNYAAQKQAAYNRLAQTVRQALDMEKLKKIIDG</sequence>
<dbReference type="InterPro" id="IPR047045">
    <property type="entry name" value="CobQ_N"/>
</dbReference>
<comment type="caution">
    <text evidence="7">The sequence shown here is derived from an EMBL/GenBank/DDBJ whole genome shotgun (WGS) entry which is preliminary data.</text>
</comment>
<dbReference type="CDD" id="cd05389">
    <property type="entry name" value="CobQ_N"/>
    <property type="match status" value="1"/>
</dbReference>
<dbReference type="CDD" id="cd01750">
    <property type="entry name" value="GATase1_CobQ"/>
    <property type="match status" value="1"/>
</dbReference>
<dbReference type="SUPFAM" id="SSF52540">
    <property type="entry name" value="P-loop containing nucleoside triphosphate hydrolases"/>
    <property type="match status" value="1"/>
</dbReference>
<name>A0ABT9Y767_9FIRM</name>
<protein>
    <recommendedName>
        <fullName evidence="4">Cobyric acid synthase</fullName>
    </recommendedName>
</protein>
<evidence type="ECO:0000259" key="6">
    <source>
        <dbReference type="Pfam" id="PF07685"/>
    </source>
</evidence>
<dbReference type="InterPro" id="IPR029062">
    <property type="entry name" value="Class_I_gatase-like"/>
</dbReference>
<dbReference type="PANTHER" id="PTHR21343:SF1">
    <property type="entry name" value="COBYRIC ACID SYNTHASE"/>
    <property type="match status" value="1"/>
</dbReference>
<dbReference type="HAMAP" id="MF_00028">
    <property type="entry name" value="CobQ"/>
    <property type="match status" value="1"/>
</dbReference>
<proteinExistence type="inferred from homology"/>
<dbReference type="GO" id="GO:0051921">
    <property type="term" value="F:adenosylcobyric acid synthase (glutamine-hydrolyzing) activity"/>
    <property type="evidence" value="ECO:0007669"/>
    <property type="project" value="UniProtKB-EC"/>
</dbReference>
<dbReference type="InterPro" id="IPR033949">
    <property type="entry name" value="CobQ_GATase1"/>
</dbReference>
<dbReference type="PROSITE" id="PS51274">
    <property type="entry name" value="GATASE_COBBQ"/>
    <property type="match status" value="1"/>
</dbReference>
<keyword evidence="7" id="KW-0436">Ligase</keyword>
<evidence type="ECO:0000256" key="2">
    <source>
        <dbReference type="ARBA" id="ARBA00022573"/>
    </source>
</evidence>
<evidence type="ECO:0000256" key="4">
    <source>
        <dbReference type="HAMAP-Rule" id="MF_00028"/>
    </source>
</evidence>
<feature type="active site" description="Nucleophile" evidence="4">
    <location>
        <position position="335"/>
    </location>
</feature>
<dbReference type="Gene3D" id="3.40.50.880">
    <property type="match status" value="1"/>
</dbReference>
<dbReference type="SUPFAM" id="SSF52317">
    <property type="entry name" value="Class I glutamine amidotransferase-like"/>
    <property type="match status" value="1"/>
</dbReference>
<accession>A0ABT9Y767</accession>
<evidence type="ECO:0000313" key="7">
    <source>
        <dbReference type="EMBL" id="MDQ0203675.1"/>
    </source>
</evidence>
<dbReference type="NCBIfam" id="NF001989">
    <property type="entry name" value="PRK00784.1"/>
    <property type="match status" value="1"/>
</dbReference>
<feature type="domain" description="CobB/CobQ-like glutamine amidotransferase" evidence="6">
    <location>
        <begin position="256"/>
        <end position="454"/>
    </location>
</feature>
<dbReference type="Proteomes" id="UP001239167">
    <property type="component" value="Unassembled WGS sequence"/>
</dbReference>
<comment type="similarity">
    <text evidence="4">Belongs to the CobB/CobQ family. CobQ subfamily.</text>
</comment>
<dbReference type="PANTHER" id="PTHR21343">
    <property type="entry name" value="DETHIOBIOTIN SYNTHETASE"/>
    <property type="match status" value="1"/>
</dbReference>
<dbReference type="Pfam" id="PF07685">
    <property type="entry name" value="GATase_3"/>
    <property type="match status" value="1"/>
</dbReference>
<dbReference type="InterPro" id="IPR004459">
    <property type="entry name" value="CobQ_synth"/>
</dbReference>